<organism evidence="1 2">
    <name type="scientific">Nocardia aurea</name>
    <dbReference type="NCBI Taxonomy" id="2144174"/>
    <lineage>
        <taxon>Bacteria</taxon>
        <taxon>Bacillati</taxon>
        <taxon>Actinomycetota</taxon>
        <taxon>Actinomycetes</taxon>
        <taxon>Mycobacteriales</taxon>
        <taxon>Nocardiaceae</taxon>
        <taxon>Nocardia</taxon>
    </lineage>
</organism>
<name>A0ABV3G4A8_9NOCA</name>
<evidence type="ECO:0000313" key="1">
    <source>
        <dbReference type="EMBL" id="MEV0712468.1"/>
    </source>
</evidence>
<gene>
    <name evidence="1" type="ORF">AB0I48_33420</name>
</gene>
<comment type="caution">
    <text evidence="1">The sequence shown here is derived from an EMBL/GenBank/DDBJ whole genome shotgun (WGS) entry which is preliminary data.</text>
</comment>
<protein>
    <submittedName>
        <fullName evidence="1">Uncharacterized protein</fullName>
    </submittedName>
</protein>
<dbReference type="RefSeq" id="WP_357789521.1">
    <property type="nucleotide sequence ID" value="NZ_JBFAKC010000021.1"/>
</dbReference>
<dbReference type="EMBL" id="JBFAKC010000021">
    <property type="protein sequence ID" value="MEV0712468.1"/>
    <property type="molecule type" value="Genomic_DNA"/>
</dbReference>
<dbReference type="Proteomes" id="UP001551695">
    <property type="component" value="Unassembled WGS sequence"/>
</dbReference>
<proteinExistence type="predicted"/>
<keyword evidence="2" id="KW-1185">Reference proteome</keyword>
<evidence type="ECO:0000313" key="2">
    <source>
        <dbReference type="Proteomes" id="UP001551695"/>
    </source>
</evidence>
<sequence length="64" mass="6748">MDMPVSGNYLDNSEYEISAARTVRERRPLSVVGDESVRHARTHAALASGIRPLVRGSGVGGGAP</sequence>
<accession>A0ABV3G4A8</accession>
<reference evidence="1 2" key="1">
    <citation type="submission" date="2024-06" db="EMBL/GenBank/DDBJ databases">
        <title>The Natural Products Discovery Center: Release of the First 8490 Sequenced Strains for Exploring Actinobacteria Biosynthetic Diversity.</title>
        <authorList>
            <person name="Kalkreuter E."/>
            <person name="Kautsar S.A."/>
            <person name="Yang D."/>
            <person name="Bader C.D."/>
            <person name="Teijaro C.N."/>
            <person name="Fluegel L."/>
            <person name="Davis C.M."/>
            <person name="Simpson J.R."/>
            <person name="Lauterbach L."/>
            <person name="Steele A.D."/>
            <person name="Gui C."/>
            <person name="Meng S."/>
            <person name="Li G."/>
            <person name="Viehrig K."/>
            <person name="Ye F."/>
            <person name="Su P."/>
            <person name="Kiefer A.F."/>
            <person name="Nichols A."/>
            <person name="Cepeda A.J."/>
            <person name="Yan W."/>
            <person name="Fan B."/>
            <person name="Jiang Y."/>
            <person name="Adhikari A."/>
            <person name="Zheng C.-J."/>
            <person name="Schuster L."/>
            <person name="Cowan T.M."/>
            <person name="Smanski M.J."/>
            <person name="Chevrette M.G."/>
            <person name="De Carvalho L.P.S."/>
            <person name="Shen B."/>
        </authorList>
    </citation>
    <scope>NUCLEOTIDE SEQUENCE [LARGE SCALE GENOMIC DNA]</scope>
    <source>
        <strain evidence="1 2">NPDC050403</strain>
    </source>
</reference>